<dbReference type="InterPro" id="IPR039809">
    <property type="entry name" value="Chemokine_b/g/d"/>
</dbReference>
<sequence length="94" mass="10542">MKSAALISLLAVMLFVVVRGQRDTLARCRCQDEGTNVIHPNRIQRLEVYPPSASCPNVEIIVTLKDNRGQKCLNPESKFAKNYIKSAIKKRSAE</sequence>
<keyword evidence="6 9" id="KW-0732">Signal</keyword>
<evidence type="ECO:0000256" key="9">
    <source>
        <dbReference type="SAM" id="SignalP"/>
    </source>
</evidence>
<reference evidence="12" key="1">
    <citation type="submission" date="2025-08" db="UniProtKB">
        <authorList>
            <consortium name="RefSeq"/>
        </authorList>
    </citation>
    <scope>IDENTIFICATION</scope>
</reference>
<dbReference type="PANTHER" id="PTHR12015:SF191">
    <property type="entry name" value="C-X-C MOTIF CHEMOKINE 11"/>
    <property type="match status" value="1"/>
</dbReference>
<dbReference type="OrthoDB" id="8872899at2759"/>
<dbReference type="SUPFAM" id="SSF54117">
    <property type="entry name" value="Interleukin 8-like chemokines"/>
    <property type="match status" value="1"/>
</dbReference>
<evidence type="ECO:0000256" key="2">
    <source>
        <dbReference type="ARBA" id="ARBA00010665"/>
    </source>
</evidence>
<dbReference type="KEGG" id="char:105901178"/>
<keyword evidence="5" id="KW-0964">Secreted</keyword>
<evidence type="ECO:0000256" key="8">
    <source>
        <dbReference type="ARBA" id="ARBA00054901"/>
    </source>
</evidence>
<comment type="similarity">
    <text evidence="2">Belongs to the intercrine alpha (chemokine CxC) family.</text>
</comment>
<dbReference type="RefSeq" id="XP_012684031.2">
    <property type="nucleotide sequence ID" value="XM_012828577.3"/>
</dbReference>
<comment type="function">
    <text evidence="8">Ligand for cxcr3.2. Chemotactic for macrophages.</text>
</comment>
<feature type="chain" id="PRO_5028249294" evidence="9">
    <location>
        <begin position="21"/>
        <end position="94"/>
    </location>
</feature>
<dbReference type="GO" id="GO:0006952">
    <property type="term" value="P:defense response"/>
    <property type="evidence" value="ECO:0007669"/>
    <property type="project" value="InterPro"/>
</dbReference>
<dbReference type="GO" id="GO:0008009">
    <property type="term" value="F:chemokine activity"/>
    <property type="evidence" value="ECO:0007669"/>
    <property type="project" value="InterPro"/>
</dbReference>
<dbReference type="FunFam" id="2.40.50.40:FF:000004">
    <property type="entry name" value="C-X-C motif chemokine"/>
    <property type="match status" value="1"/>
</dbReference>
<dbReference type="InterPro" id="IPR033899">
    <property type="entry name" value="CXC_Chemokine_domain"/>
</dbReference>
<comment type="subcellular location">
    <subcellularLocation>
        <location evidence="1">Secreted</location>
    </subcellularLocation>
</comment>
<dbReference type="PANTHER" id="PTHR12015">
    <property type="entry name" value="SMALL INDUCIBLE CYTOKINE A"/>
    <property type="match status" value="1"/>
</dbReference>
<evidence type="ECO:0000256" key="3">
    <source>
        <dbReference type="ARBA" id="ARBA00022500"/>
    </source>
</evidence>
<organism evidence="11 12">
    <name type="scientific">Clupea harengus</name>
    <name type="common">Atlantic herring</name>
    <dbReference type="NCBI Taxonomy" id="7950"/>
    <lineage>
        <taxon>Eukaryota</taxon>
        <taxon>Metazoa</taxon>
        <taxon>Chordata</taxon>
        <taxon>Craniata</taxon>
        <taxon>Vertebrata</taxon>
        <taxon>Euteleostomi</taxon>
        <taxon>Actinopterygii</taxon>
        <taxon>Neopterygii</taxon>
        <taxon>Teleostei</taxon>
        <taxon>Clupei</taxon>
        <taxon>Clupeiformes</taxon>
        <taxon>Clupeoidei</taxon>
        <taxon>Clupeidae</taxon>
        <taxon>Clupea</taxon>
    </lineage>
</organism>
<dbReference type="AlphaFoldDB" id="A0A6P3VXQ4"/>
<dbReference type="PRINTS" id="PR00436">
    <property type="entry name" value="INTERLEUKIN8"/>
</dbReference>
<keyword evidence="7" id="KW-1015">Disulfide bond</keyword>
<dbReference type="CDD" id="cd00273">
    <property type="entry name" value="Chemokine_CXC"/>
    <property type="match status" value="1"/>
</dbReference>
<gene>
    <name evidence="12" type="primary">LOC105901178</name>
</gene>
<dbReference type="SMART" id="SM00199">
    <property type="entry name" value="SCY"/>
    <property type="match status" value="1"/>
</dbReference>
<name>A0A6P3VXQ4_CLUHA</name>
<dbReference type="Gene3D" id="2.40.50.40">
    <property type="match status" value="1"/>
</dbReference>
<feature type="signal peptide" evidence="9">
    <location>
        <begin position="1"/>
        <end position="20"/>
    </location>
</feature>
<keyword evidence="11" id="KW-1185">Reference proteome</keyword>
<evidence type="ECO:0000313" key="11">
    <source>
        <dbReference type="Proteomes" id="UP000515152"/>
    </source>
</evidence>
<evidence type="ECO:0000313" key="12">
    <source>
        <dbReference type="RefSeq" id="XP_012684031.2"/>
    </source>
</evidence>
<evidence type="ECO:0000256" key="6">
    <source>
        <dbReference type="ARBA" id="ARBA00022729"/>
    </source>
</evidence>
<dbReference type="GeneID" id="105901178"/>
<dbReference type="InterPro" id="IPR001811">
    <property type="entry name" value="Chemokine_IL8-like_dom"/>
</dbReference>
<dbReference type="GO" id="GO:0006955">
    <property type="term" value="P:immune response"/>
    <property type="evidence" value="ECO:0007669"/>
    <property type="project" value="InterPro"/>
</dbReference>
<evidence type="ECO:0000259" key="10">
    <source>
        <dbReference type="SMART" id="SM00199"/>
    </source>
</evidence>
<proteinExistence type="inferred from homology"/>
<dbReference type="Proteomes" id="UP000515152">
    <property type="component" value="Chromosome 7"/>
</dbReference>
<dbReference type="InterPro" id="IPR001089">
    <property type="entry name" value="Chemokine_CXC"/>
</dbReference>
<feature type="domain" description="Chemokine interleukin-8-like" evidence="10">
    <location>
        <begin position="25"/>
        <end position="87"/>
    </location>
</feature>
<dbReference type="GO" id="GO:0005615">
    <property type="term" value="C:extracellular space"/>
    <property type="evidence" value="ECO:0007669"/>
    <property type="project" value="UniProtKB-KW"/>
</dbReference>
<dbReference type="Pfam" id="PF00048">
    <property type="entry name" value="IL8"/>
    <property type="match status" value="1"/>
</dbReference>
<dbReference type="GO" id="GO:0042056">
    <property type="term" value="F:chemoattractant activity"/>
    <property type="evidence" value="ECO:0007669"/>
    <property type="project" value="UniProtKB-ARBA"/>
</dbReference>
<accession>A0A6P3VXQ4</accession>
<evidence type="ECO:0000256" key="5">
    <source>
        <dbReference type="ARBA" id="ARBA00022525"/>
    </source>
</evidence>
<keyword evidence="4" id="KW-0202">Cytokine</keyword>
<keyword evidence="3" id="KW-0145">Chemotaxis</keyword>
<evidence type="ECO:0000256" key="1">
    <source>
        <dbReference type="ARBA" id="ARBA00004613"/>
    </source>
</evidence>
<evidence type="ECO:0000256" key="7">
    <source>
        <dbReference type="ARBA" id="ARBA00023157"/>
    </source>
</evidence>
<evidence type="ECO:0000256" key="4">
    <source>
        <dbReference type="ARBA" id="ARBA00022514"/>
    </source>
</evidence>
<dbReference type="PRINTS" id="PR00437">
    <property type="entry name" value="SMALLCYTKCXC"/>
</dbReference>
<protein>
    <submittedName>
        <fullName evidence="12">C-X-C motif chemokine 11-6</fullName>
    </submittedName>
</protein>
<dbReference type="InterPro" id="IPR036048">
    <property type="entry name" value="Interleukin_8-like_sf"/>
</dbReference>